<proteinExistence type="predicted"/>
<evidence type="ECO:0000313" key="2">
    <source>
        <dbReference type="EMBL" id="OGD67598.1"/>
    </source>
</evidence>
<feature type="domain" description="DNA methylase adenine-specific" evidence="1">
    <location>
        <begin position="15"/>
        <end position="108"/>
    </location>
</feature>
<gene>
    <name evidence="2" type="ORF">A2Z61_01415</name>
</gene>
<dbReference type="SUPFAM" id="SSF53335">
    <property type="entry name" value="S-adenosyl-L-methionine-dependent methyltransferases"/>
    <property type="match status" value="1"/>
</dbReference>
<dbReference type="AlphaFoldDB" id="A0A1F5EJM8"/>
<reference evidence="2 3" key="1">
    <citation type="journal article" date="2016" name="Nat. Commun.">
        <title>Thousands of microbial genomes shed light on interconnected biogeochemical processes in an aquifer system.</title>
        <authorList>
            <person name="Anantharaman K."/>
            <person name="Brown C.T."/>
            <person name="Hug L.A."/>
            <person name="Sharon I."/>
            <person name="Castelle C.J."/>
            <person name="Probst A.J."/>
            <person name="Thomas B.C."/>
            <person name="Singh A."/>
            <person name="Wilkins M.J."/>
            <person name="Karaoz U."/>
            <person name="Brodie E.L."/>
            <person name="Williams K.H."/>
            <person name="Hubbard S.S."/>
            <person name="Banfield J.F."/>
        </authorList>
    </citation>
    <scope>NUCLEOTIDE SEQUENCE [LARGE SCALE GENOMIC DNA]</scope>
</reference>
<dbReference type="PRINTS" id="PR00507">
    <property type="entry name" value="N12N6MTFRASE"/>
</dbReference>
<sequence length="150" mass="16938">MSKDQKHLNYINTVNLGSYYTPETIVDLAYSILKKNIVNIKDFAILDSSCGYGSFLTKKNIVKRLVGADIDEKAVSEAKKRINDVYFTCQNSLMDVCRKNLAINNDEKLIAMGNPSYNDTTSIIRNSIKDVSVQDKIDFNIKKLGNFTKL</sequence>
<dbReference type="Gene3D" id="3.40.50.150">
    <property type="entry name" value="Vaccinia Virus protein VP39"/>
    <property type="match status" value="1"/>
</dbReference>
<accession>A0A1F5EJM8</accession>
<dbReference type="STRING" id="1797580.A2Z61_01415"/>
<dbReference type="InterPro" id="IPR029063">
    <property type="entry name" value="SAM-dependent_MTases_sf"/>
</dbReference>
<comment type="caution">
    <text evidence="2">The sequence shown here is derived from an EMBL/GenBank/DDBJ whole genome shotgun (WGS) entry which is preliminary data.</text>
</comment>
<dbReference type="InterPro" id="IPR003356">
    <property type="entry name" value="DNA_methylase_A-5"/>
</dbReference>
<dbReference type="EMBL" id="MFAC01000006">
    <property type="protein sequence ID" value="OGD67598.1"/>
    <property type="molecule type" value="Genomic_DNA"/>
</dbReference>
<evidence type="ECO:0000259" key="1">
    <source>
        <dbReference type="Pfam" id="PF02384"/>
    </source>
</evidence>
<protein>
    <recommendedName>
        <fullName evidence="1">DNA methylase adenine-specific domain-containing protein</fullName>
    </recommendedName>
</protein>
<evidence type="ECO:0000313" key="3">
    <source>
        <dbReference type="Proteomes" id="UP000186029"/>
    </source>
</evidence>
<dbReference type="Pfam" id="PF02384">
    <property type="entry name" value="N6_Mtase"/>
    <property type="match status" value="1"/>
</dbReference>
<organism evidence="2 3">
    <name type="scientific">Candidatus Campbellbacteria bacterium RIFCSPLOWO2_02_35_12</name>
    <dbReference type="NCBI Taxonomy" id="1797580"/>
    <lineage>
        <taxon>Bacteria</taxon>
        <taxon>Candidatus Campbelliibacteriota</taxon>
    </lineage>
</organism>
<dbReference type="GO" id="GO:0008170">
    <property type="term" value="F:N-methyltransferase activity"/>
    <property type="evidence" value="ECO:0007669"/>
    <property type="project" value="InterPro"/>
</dbReference>
<dbReference type="Proteomes" id="UP000186029">
    <property type="component" value="Unassembled WGS sequence"/>
</dbReference>
<name>A0A1F5EJM8_9BACT</name>
<dbReference type="GO" id="GO:0003677">
    <property type="term" value="F:DNA binding"/>
    <property type="evidence" value="ECO:0007669"/>
    <property type="project" value="InterPro"/>
</dbReference>